<name>A0ACC2TUS1_9FUNG</name>
<proteinExistence type="predicted"/>
<dbReference type="Proteomes" id="UP001165960">
    <property type="component" value="Unassembled WGS sequence"/>
</dbReference>
<organism evidence="1 2">
    <name type="scientific">Entomophthora muscae</name>
    <dbReference type="NCBI Taxonomy" id="34485"/>
    <lineage>
        <taxon>Eukaryota</taxon>
        <taxon>Fungi</taxon>
        <taxon>Fungi incertae sedis</taxon>
        <taxon>Zoopagomycota</taxon>
        <taxon>Entomophthoromycotina</taxon>
        <taxon>Entomophthoromycetes</taxon>
        <taxon>Entomophthorales</taxon>
        <taxon>Entomophthoraceae</taxon>
        <taxon>Entomophthora</taxon>
    </lineage>
</organism>
<sequence>MTKGVQVGYDRAHPLIFTIPGCLNCKVSEIGSKMQSVKFNFLAFNNLERKKRNKPTPVQSKALEKAFQEDNKPSREIKLGLSKELGLALSSVQIWFQNRRAKLKNLERGYRPPRRPAPPALPKFLDAIPVSRRRFQLPSLEMIRPTQHMSSDPHLYRLL</sequence>
<accession>A0ACC2TUS1</accession>
<evidence type="ECO:0000313" key="1">
    <source>
        <dbReference type="EMBL" id="KAJ9078314.1"/>
    </source>
</evidence>
<gene>
    <name evidence="1" type="ORF">DSO57_1007869</name>
</gene>
<dbReference type="EMBL" id="QTSX02002153">
    <property type="protein sequence ID" value="KAJ9078314.1"/>
    <property type="molecule type" value="Genomic_DNA"/>
</dbReference>
<protein>
    <submittedName>
        <fullName evidence="1">Uncharacterized protein</fullName>
    </submittedName>
</protein>
<reference evidence="1" key="1">
    <citation type="submission" date="2022-04" db="EMBL/GenBank/DDBJ databases">
        <title>Genome of the entomopathogenic fungus Entomophthora muscae.</title>
        <authorList>
            <person name="Elya C."/>
            <person name="Lovett B.R."/>
            <person name="Lee E."/>
            <person name="Macias A.M."/>
            <person name="Hajek A.E."/>
            <person name="De Bivort B.L."/>
            <person name="Kasson M.T."/>
            <person name="De Fine Licht H.H."/>
            <person name="Stajich J.E."/>
        </authorList>
    </citation>
    <scope>NUCLEOTIDE SEQUENCE</scope>
    <source>
        <strain evidence="1">Berkeley</strain>
    </source>
</reference>
<evidence type="ECO:0000313" key="2">
    <source>
        <dbReference type="Proteomes" id="UP001165960"/>
    </source>
</evidence>
<keyword evidence="2" id="KW-1185">Reference proteome</keyword>
<comment type="caution">
    <text evidence="1">The sequence shown here is derived from an EMBL/GenBank/DDBJ whole genome shotgun (WGS) entry which is preliminary data.</text>
</comment>